<accession>A0A0H2MH82</accession>
<keyword evidence="2" id="KW-1185">Reference proteome</keyword>
<organism evidence="1 2">
    <name type="scientific">Kiloniella spongiae</name>
    <dbReference type="NCBI Taxonomy" id="1489064"/>
    <lineage>
        <taxon>Bacteria</taxon>
        <taxon>Pseudomonadati</taxon>
        <taxon>Pseudomonadota</taxon>
        <taxon>Alphaproteobacteria</taxon>
        <taxon>Rhodospirillales</taxon>
        <taxon>Kiloniellaceae</taxon>
        <taxon>Kiloniella</taxon>
    </lineage>
</organism>
<dbReference type="AlphaFoldDB" id="A0A0H2MH82"/>
<dbReference type="EMBL" id="LAQL01000003">
    <property type="protein sequence ID" value="KLN61763.1"/>
    <property type="molecule type" value="Genomic_DNA"/>
</dbReference>
<evidence type="ECO:0000313" key="2">
    <source>
        <dbReference type="Proteomes" id="UP000035444"/>
    </source>
</evidence>
<reference evidence="1 2" key="1">
    <citation type="submission" date="2015-03" db="EMBL/GenBank/DDBJ databases">
        <title>Genome Sequence of Kiloniella spongiae MEBiC09566, isolated from a marine sponge.</title>
        <authorList>
            <person name="Shao Z."/>
            <person name="Wang L."/>
            <person name="Li X."/>
        </authorList>
    </citation>
    <scope>NUCLEOTIDE SEQUENCE [LARGE SCALE GENOMIC DNA]</scope>
    <source>
        <strain evidence="1 2">MEBiC09566</strain>
    </source>
</reference>
<gene>
    <name evidence="1" type="ORF">WH96_05560</name>
</gene>
<name>A0A0H2MH82_9PROT</name>
<comment type="caution">
    <text evidence="1">The sequence shown here is derived from an EMBL/GenBank/DDBJ whole genome shotgun (WGS) entry which is preliminary data.</text>
</comment>
<sequence>MKETAQKEALDIFRSHESNKCLSKPCEQGAQCVCGVPEYAKINVKRDALKAFNLEGNILITSCPTDFIMV</sequence>
<protein>
    <submittedName>
        <fullName evidence="1">Uncharacterized protein</fullName>
    </submittedName>
</protein>
<evidence type="ECO:0000313" key="1">
    <source>
        <dbReference type="EMBL" id="KLN61763.1"/>
    </source>
</evidence>
<proteinExistence type="predicted"/>
<dbReference type="Proteomes" id="UP000035444">
    <property type="component" value="Unassembled WGS sequence"/>
</dbReference>